<keyword evidence="3" id="KW-1185">Reference proteome</keyword>
<accession>A0A8H6XSB8</accession>
<feature type="chain" id="PRO_5034271031" evidence="1">
    <location>
        <begin position="23"/>
        <end position="120"/>
    </location>
</feature>
<evidence type="ECO:0000256" key="1">
    <source>
        <dbReference type="SAM" id="SignalP"/>
    </source>
</evidence>
<proteinExistence type="predicted"/>
<dbReference type="AlphaFoldDB" id="A0A8H6XSB8"/>
<dbReference type="Proteomes" id="UP000620124">
    <property type="component" value="Unassembled WGS sequence"/>
</dbReference>
<evidence type="ECO:0000313" key="3">
    <source>
        <dbReference type="Proteomes" id="UP000620124"/>
    </source>
</evidence>
<comment type="caution">
    <text evidence="2">The sequence shown here is derived from an EMBL/GenBank/DDBJ whole genome shotgun (WGS) entry which is preliminary data.</text>
</comment>
<dbReference type="Gene3D" id="2.60.20.10">
    <property type="entry name" value="Crystallins"/>
    <property type="match status" value="1"/>
</dbReference>
<dbReference type="EMBL" id="JACAZI010000013">
    <property type="protein sequence ID" value="KAF7345691.1"/>
    <property type="molecule type" value="Genomic_DNA"/>
</dbReference>
<evidence type="ECO:0000313" key="2">
    <source>
        <dbReference type="EMBL" id="KAF7345691.1"/>
    </source>
</evidence>
<sequence length="120" mass="12465">MHFTQFNKLVAFVAIAAVTSNAAPSSFVVGEICTDLNLTGDCAGLPVDGIPSRCITLAGAFVNSITSIKVDPGFDCQFFRDSPTCGPGSISVKNGDTAPDLAGTGFNDNIQSYICFDFTG</sequence>
<dbReference type="OrthoDB" id="3032151at2759"/>
<keyword evidence="1" id="KW-0732">Signal</keyword>
<gene>
    <name evidence="2" type="ORF">MVEN_01588900</name>
</gene>
<name>A0A8H6XSB8_9AGAR</name>
<organism evidence="2 3">
    <name type="scientific">Mycena venus</name>
    <dbReference type="NCBI Taxonomy" id="2733690"/>
    <lineage>
        <taxon>Eukaryota</taxon>
        <taxon>Fungi</taxon>
        <taxon>Dikarya</taxon>
        <taxon>Basidiomycota</taxon>
        <taxon>Agaricomycotina</taxon>
        <taxon>Agaricomycetes</taxon>
        <taxon>Agaricomycetidae</taxon>
        <taxon>Agaricales</taxon>
        <taxon>Marasmiineae</taxon>
        <taxon>Mycenaceae</taxon>
        <taxon>Mycena</taxon>
    </lineage>
</organism>
<reference evidence="2" key="1">
    <citation type="submission" date="2020-05" db="EMBL/GenBank/DDBJ databases">
        <title>Mycena genomes resolve the evolution of fungal bioluminescence.</title>
        <authorList>
            <person name="Tsai I.J."/>
        </authorList>
    </citation>
    <scope>NUCLEOTIDE SEQUENCE</scope>
    <source>
        <strain evidence="2">CCC161011</strain>
    </source>
</reference>
<feature type="signal peptide" evidence="1">
    <location>
        <begin position="1"/>
        <end position="22"/>
    </location>
</feature>
<protein>
    <submittedName>
        <fullName evidence="2">Uncharacterized protein</fullName>
    </submittedName>
</protein>